<evidence type="ECO:0000313" key="2">
    <source>
        <dbReference type="EMBL" id="MYE38267.1"/>
    </source>
</evidence>
<dbReference type="AlphaFoldDB" id="A0A845DA83"/>
<dbReference type="EMBL" id="VXOY01000015">
    <property type="protein sequence ID" value="MYE38267.1"/>
    <property type="molecule type" value="Genomic_DNA"/>
</dbReference>
<feature type="region of interest" description="Disordered" evidence="1">
    <location>
        <begin position="1"/>
        <end position="31"/>
    </location>
</feature>
<sequence length="31" mass="3930">MGTKIKNKRKSVKRRKRKKMIRRARHQKKPR</sequence>
<proteinExistence type="predicted"/>
<protein>
    <submittedName>
        <fullName evidence="2">AURKAIP1/COX24 domain-containing protein</fullName>
    </submittedName>
</protein>
<name>A0A845DA83_9BACT</name>
<reference evidence="2 3" key="1">
    <citation type="submission" date="2019-09" db="EMBL/GenBank/DDBJ databases">
        <title>Characterisation of the sponge microbiome using genome-centric metagenomics.</title>
        <authorList>
            <person name="Engelberts J.P."/>
            <person name="Robbins S.J."/>
            <person name="De Goeij J.M."/>
            <person name="Aranda M."/>
            <person name="Bell S.C."/>
            <person name="Webster N.S."/>
        </authorList>
    </citation>
    <scope>NUCLEOTIDE SEQUENCE [LARGE SCALE GENOMIC DNA]</scope>
    <source>
        <strain evidence="2">SB0662_bin_43</strain>
    </source>
</reference>
<accession>A0A845DA83</accession>
<evidence type="ECO:0000256" key="1">
    <source>
        <dbReference type="SAM" id="MobiDB-lite"/>
    </source>
</evidence>
<organism evidence="2 3">
    <name type="scientific">Candidatus Spechtbacteria bacterium SB0662_bin_43</name>
    <dbReference type="NCBI Taxonomy" id="2604897"/>
    <lineage>
        <taxon>Bacteria</taxon>
        <taxon>Candidatus Spechtiibacteriota</taxon>
    </lineage>
</organism>
<dbReference type="Proteomes" id="UP000449092">
    <property type="component" value="Unassembled WGS sequence"/>
</dbReference>
<evidence type="ECO:0000313" key="3">
    <source>
        <dbReference type="Proteomes" id="UP000449092"/>
    </source>
</evidence>
<gene>
    <name evidence="2" type="ORF">F4X82_01980</name>
</gene>
<comment type="caution">
    <text evidence="2">The sequence shown here is derived from an EMBL/GenBank/DDBJ whole genome shotgun (WGS) entry which is preliminary data.</text>
</comment>